<proteinExistence type="predicted"/>
<dbReference type="AlphaFoldDB" id="A0A345PDE8"/>
<reference evidence="2" key="1">
    <citation type="submission" date="2017-11" db="EMBL/GenBank/DDBJ databases">
        <authorList>
            <person name="Zhu W."/>
        </authorList>
    </citation>
    <scope>NUCLEOTIDE SEQUENCE [LARGE SCALE GENOMIC DNA]</scope>
    <source>
        <strain evidence="2">160</strain>
    </source>
</reference>
<dbReference type="RefSeq" id="WP_114915321.1">
    <property type="nucleotide sequence ID" value="NZ_CP024848.1"/>
</dbReference>
<accession>A0A345PDE8</accession>
<sequence>MNYNPSYFQGEPVYPQTNFHNNIYSQQPFQQNYPINSPKIQQTPYDYFQKPQQPLNWANQAATNPNFAQSPNGGPASNFKSYFQDEKGQVDLDKMLSTVGQIASTYHQVSPIIQQFGSIIKNFRT</sequence>
<dbReference type="OrthoDB" id="2456726at2"/>
<organism evidence="1 2">
    <name type="scientific">Oceanobacillus zhaokaii</name>
    <dbReference type="NCBI Taxonomy" id="2052660"/>
    <lineage>
        <taxon>Bacteria</taxon>
        <taxon>Bacillati</taxon>
        <taxon>Bacillota</taxon>
        <taxon>Bacilli</taxon>
        <taxon>Bacillales</taxon>
        <taxon>Bacillaceae</taxon>
        <taxon>Oceanobacillus</taxon>
    </lineage>
</organism>
<evidence type="ECO:0008006" key="3">
    <source>
        <dbReference type="Google" id="ProtNLM"/>
    </source>
</evidence>
<gene>
    <name evidence="1" type="ORF">CUC15_03105</name>
</gene>
<dbReference type="KEGG" id="ocn:CUC15_03105"/>
<dbReference type="Proteomes" id="UP000253908">
    <property type="component" value="Chromosome"/>
</dbReference>
<dbReference type="Pfam" id="PF14179">
    <property type="entry name" value="YppG"/>
    <property type="match status" value="1"/>
</dbReference>
<protein>
    <recommendedName>
        <fullName evidence="3">YppG-like protein</fullName>
    </recommendedName>
</protein>
<evidence type="ECO:0000313" key="1">
    <source>
        <dbReference type="EMBL" id="AXI08028.1"/>
    </source>
</evidence>
<evidence type="ECO:0000313" key="2">
    <source>
        <dbReference type="Proteomes" id="UP000253908"/>
    </source>
</evidence>
<dbReference type="InterPro" id="IPR025555">
    <property type="entry name" value="YppG"/>
</dbReference>
<name>A0A345PDE8_9BACI</name>
<dbReference type="EMBL" id="CP024848">
    <property type="protein sequence ID" value="AXI08028.1"/>
    <property type="molecule type" value="Genomic_DNA"/>
</dbReference>
<keyword evidence="2" id="KW-1185">Reference proteome</keyword>